<accession>A0A7H8QRF8</accession>
<evidence type="ECO:0000256" key="7">
    <source>
        <dbReference type="ARBA" id="ARBA00022801"/>
    </source>
</evidence>
<dbReference type="GO" id="GO:0006508">
    <property type="term" value="P:proteolysis"/>
    <property type="evidence" value="ECO:0007669"/>
    <property type="project" value="UniProtKB-KW"/>
</dbReference>
<keyword evidence="4 8" id="KW-0031">Aminopeptidase</keyword>
<gene>
    <name evidence="12" type="ORF">TRUGW13939_03141</name>
</gene>
<comment type="catalytic activity">
    <reaction evidence="1 8 10">
        <text>Release of N-terminal proline from a peptide.</text>
        <dbReference type="EC" id="3.4.11.5"/>
    </reaction>
</comment>
<dbReference type="RefSeq" id="XP_035342219.1">
    <property type="nucleotide sequence ID" value="XM_035486326.1"/>
</dbReference>
<dbReference type="Gene3D" id="3.40.50.1820">
    <property type="entry name" value="alpha/beta hydrolase"/>
    <property type="match status" value="1"/>
</dbReference>
<evidence type="ECO:0000256" key="5">
    <source>
        <dbReference type="ARBA" id="ARBA00022490"/>
    </source>
</evidence>
<evidence type="ECO:0000259" key="11">
    <source>
        <dbReference type="Pfam" id="PF00561"/>
    </source>
</evidence>
<dbReference type="EMBL" id="CP055899">
    <property type="protein sequence ID" value="QKX56041.1"/>
    <property type="molecule type" value="Genomic_DNA"/>
</dbReference>
<comment type="subcellular location">
    <subcellularLocation>
        <location evidence="2 8">Cytoplasm</location>
    </subcellularLocation>
</comment>
<dbReference type="OrthoDB" id="10249433at2759"/>
<evidence type="ECO:0000256" key="6">
    <source>
        <dbReference type="ARBA" id="ARBA00022670"/>
    </source>
</evidence>
<evidence type="ECO:0000256" key="10">
    <source>
        <dbReference type="RuleBase" id="RU003421"/>
    </source>
</evidence>
<dbReference type="SUPFAM" id="SSF53474">
    <property type="entry name" value="alpha/beta-Hydrolases"/>
    <property type="match status" value="1"/>
</dbReference>
<comment type="similarity">
    <text evidence="3 8 10">Belongs to the peptidase S33 family.</text>
</comment>
<dbReference type="EC" id="3.4.11.5" evidence="8 10"/>
<dbReference type="PRINTS" id="PR00793">
    <property type="entry name" value="PROAMNOPTASE"/>
</dbReference>
<dbReference type="InterPro" id="IPR002410">
    <property type="entry name" value="Peptidase_S33"/>
</dbReference>
<keyword evidence="6 8" id="KW-0645">Protease</keyword>
<keyword evidence="13" id="KW-1185">Reference proteome</keyword>
<dbReference type="AlphaFoldDB" id="A0A7H8QRF8"/>
<evidence type="ECO:0000313" key="12">
    <source>
        <dbReference type="EMBL" id="QKX56041.1"/>
    </source>
</evidence>
<keyword evidence="5 8" id="KW-0963">Cytoplasm</keyword>
<dbReference type="Proteomes" id="UP000509510">
    <property type="component" value="Chromosome II"/>
</dbReference>
<proteinExistence type="inferred from homology"/>
<evidence type="ECO:0000256" key="9">
    <source>
        <dbReference type="PIRSR" id="PIRSR006431-1"/>
    </source>
</evidence>
<dbReference type="InterPro" id="IPR029058">
    <property type="entry name" value="AB_hydrolase_fold"/>
</dbReference>
<evidence type="ECO:0000256" key="8">
    <source>
        <dbReference type="PIRNR" id="PIRNR006431"/>
    </source>
</evidence>
<dbReference type="Pfam" id="PF00561">
    <property type="entry name" value="Abhydrolase_1"/>
    <property type="match status" value="1"/>
</dbReference>
<feature type="active site" description="Nucleophile" evidence="9">
    <location>
        <position position="114"/>
    </location>
</feature>
<sequence length="321" mass="36305">MANPQTRYTHLDAFDTGRLPVSDIHTLHYEQYGKPDGKPVLFLHGGPGGRTSKANTEFFNPAIYRVILFDQRGAGKSTPMAELRENTSQHLVSDIEVLRKHISIPKWHLIFGGSWGSALALLYAQAYPHMVRTLILRGIFTSRQCELEFSRGTSGAARIFPEAYEAFVNYLPEKNRSRPKEGYYQLLTSEDPATRLEAAREWNRWDLSIGALIQDPNAFSKLEDEDWVLSHARLEAHYFVNGGFLEEGQILKDENLEKIKHIPTTIVQGRYDIVCAPQTAWELHKGLPCSRLFWTSDAGHSAAEPGTQAKLFEICEEYAGL</sequence>
<evidence type="ECO:0000313" key="13">
    <source>
        <dbReference type="Proteomes" id="UP000509510"/>
    </source>
</evidence>
<feature type="active site" evidence="9">
    <location>
        <position position="272"/>
    </location>
</feature>
<dbReference type="PRINTS" id="PR00111">
    <property type="entry name" value="ABHYDROLASE"/>
</dbReference>
<dbReference type="PANTHER" id="PTHR43722:SF1">
    <property type="entry name" value="PROLINE IMINOPEPTIDASE"/>
    <property type="match status" value="1"/>
</dbReference>
<dbReference type="InterPro" id="IPR000073">
    <property type="entry name" value="AB_hydrolase_1"/>
</dbReference>
<evidence type="ECO:0000256" key="4">
    <source>
        <dbReference type="ARBA" id="ARBA00022438"/>
    </source>
</evidence>
<dbReference type="NCBIfam" id="TIGR01249">
    <property type="entry name" value="pro_imino_pep_1"/>
    <property type="match status" value="1"/>
</dbReference>
<evidence type="ECO:0000256" key="2">
    <source>
        <dbReference type="ARBA" id="ARBA00004496"/>
    </source>
</evidence>
<evidence type="ECO:0000256" key="3">
    <source>
        <dbReference type="ARBA" id="ARBA00010088"/>
    </source>
</evidence>
<dbReference type="PANTHER" id="PTHR43722">
    <property type="entry name" value="PROLINE IMINOPEPTIDASE"/>
    <property type="match status" value="1"/>
</dbReference>
<dbReference type="KEGG" id="trg:TRUGW13939_03141"/>
<feature type="domain" description="AB hydrolase-1" evidence="11">
    <location>
        <begin position="38"/>
        <end position="303"/>
    </location>
</feature>
<name>A0A7H8QRF8_TALRU</name>
<evidence type="ECO:0000256" key="1">
    <source>
        <dbReference type="ARBA" id="ARBA00001585"/>
    </source>
</evidence>
<keyword evidence="7 8" id="KW-0378">Hydrolase</keyword>
<reference evidence="13" key="1">
    <citation type="submission" date="2020-06" db="EMBL/GenBank/DDBJ databases">
        <title>A chromosome-scale genome assembly of Talaromyces rugulosus W13939.</title>
        <authorList>
            <person name="Wang B."/>
            <person name="Guo L."/>
            <person name="Ye K."/>
            <person name="Wang L."/>
        </authorList>
    </citation>
    <scope>NUCLEOTIDE SEQUENCE [LARGE SCALE GENOMIC DNA]</scope>
    <source>
        <strain evidence="13">W13939</strain>
    </source>
</reference>
<organism evidence="12 13">
    <name type="scientific">Talaromyces rugulosus</name>
    <name type="common">Penicillium rugulosum</name>
    <dbReference type="NCBI Taxonomy" id="121627"/>
    <lineage>
        <taxon>Eukaryota</taxon>
        <taxon>Fungi</taxon>
        <taxon>Dikarya</taxon>
        <taxon>Ascomycota</taxon>
        <taxon>Pezizomycotina</taxon>
        <taxon>Eurotiomycetes</taxon>
        <taxon>Eurotiomycetidae</taxon>
        <taxon>Eurotiales</taxon>
        <taxon>Trichocomaceae</taxon>
        <taxon>Talaromyces</taxon>
        <taxon>Talaromyces sect. Islandici</taxon>
    </lineage>
</organism>
<protein>
    <recommendedName>
        <fullName evidence="8 10">Proline iminopeptidase</fullName>
        <shortName evidence="8">PIP</shortName>
        <ecNumber evidence="8 10">3.4.11.5</ecNumber>
    </recommendedName>
    <alternativeName>
        <fullName evidence="8">Prolyl aminopeptidase</fullName>
    </alternativeName>
</protein>
<dbReference type="PIRSF" id="PIRSF006431">
    <property type="entry name" value="Pept_S33"/>
    <property type="match status" value="1"/>
</dbReference>
<dbReference type="InterPro" id="IPR005944">
    <property type="entry name" value="Pro_iminopeptidase"/>
</dbReference>
<dbReference type="GeneID" id="55990646"/>
<dbReference type="GO" id="GO:0005737">
    <property type="term" value="C:cytoplasm"/>
    <property type="evidence" value="ECO:0007669"/>
    <property type="project" value="UniProtKB-SubCell"/>
</dbReference>
<dbReference type="GO" id="GO:0004177">
    <property type="term" value="F:aminopeptidase activity"/>
    <property type="evidence" value="ECO:0007669"/>
    <property type="project" value="UniProtKB-UniRule"/>
</dbReference>
<feature type="active site" description="Proton donor" evidence="9">
    <location>
        <position position="300"/>
    </location>
</feature>